<evidence type="ECO:0000313" key="1">
    <source>
        <dbReference type="EMBL" id="KRY19182.1"/>
    </source>
</evidence>
<keyword evidence="2" id="KW-1185">Reference proteome</keyword>
<gene>
    <name evidence="1" type="ORF">T12_13905</name>
</gene>
<dbReference type="Proteomes" id="UP000054783">
    <property type="component" value="Unassembled WGS sequence"/>
</dbReference>
<dbReference type="AlphaFoldDB" id="A0A0V1A3X3"/>
<reference evidence="1 2" key="1">
    <citation type="submission" date="2015-01" db="EMBL/GenBank/DDBJ databases">
        <title>Evolution of Trichinella species and genotypes.</title>
        <authorList>
            <person name="Korhonen P.K."/>
            <person name="Edoardo P."/>
            <person name="Giuseppe L.R."/>
            <person name="Gasser R.B."/>
        </authorList>
    </citation>
    <scope>NUCLEOTIDE SEQUENCE [LARGE SCALE GENOMIC DNA]</scope>
    <source>
        <strain evidence="1">ISS2496</strain>
    </source>
</reference>
<name>A0A0V1A3X3_9BILA</name>
<comment type="caution">
    <text evidence="1">The sequence shown here is derived from an EMBL/GenBank/DDBJ whole genome shotgun (WGS) entry which is preliminary data.</text>
</comment>
<accession>A0A0V1A3X3</accession>
<dbReference type="EMBL" id="JYDQ01000038">
    <property type="protein sequence ID" value="KRY19182.1"/>
    <property type="molecule type" value="Genomic_DNA"/>
</dbReference>
<evidence type="ECO:0000313" key="2">
    <source>
        <dbReference type="Proteomes" id="UP000054783"/>
    </source>
</evidence>
<proteinExistence type="predicted"/>
<organism evidence="1 2">
    <name type="scientific">Trichinella patagoniensis</name>
    <dbReference type="NCBI Taxonomy" id="990121"/>
    <lineage>
        <taxon>Eukaryota</taxon>
        <taxon>Metazoa</taxon>
        <taxon>Ecdysozoa</taxon>
        <taxon>Nematoda</taxon>
        <taxon>Enoplea</taxon>
        <taxon>Dorylaimia</taxon>
        <taxon>Trichinellida</taxon>
        <taxon>Trichinellidae</taxon>
        <taxon>Trichinella</taxon>
    </lineage>
</organism>
<protein>
    <submittedName>
        <fullName evidence="1">Uncharacterized protein</fullName>
    </submittedName>
</protein>
<sequence>MLTVNLSSVNVEQRTRFLFLIIETFWNAFDCMRKRVDLDWDEFGSVVQSEIDLMYLFYEALVQRCEKRSTIAEINN</sequence>